<dbReference type="OrthoDB" id="9801899at2"/>
<protein>
    <submittedName>
        <fullName evidence="3">CBS domain-containing protein</fullName>
    </submittedName>
</protein>
<evidence type="ECO:0000259" key="2">
    <source>
        <dbReference type="PROSITE" id="PS51371"/>
    </source>
</evidence>
<dbReference type="EMBL" id="FQUY01000019">
    <property type="protein sequence ID" value="SHF35242.1"/>
    <property type="molecule type" value="Genomic_DNA"/>
</dbReference>
<dbReference type="InterPro" id="IPR000644">
    <property type="entry name" value="CBS_dom"/>
</dbReference>
<keyword evidence="1" id="KW-0129">CBS domain</keyword>
<dbReference type="CDD" id="cd04607">
    <property type="entry name" value="CBS_pair_NTP_transferase_assoc"/>
    <property type="match status" value="1"/>
</dbReference>
<keyword evidence="4" id="KW-1185">Reference proteome</keyword>
<feature type="domain" description="CBS" evidence="2">
    <location>
        <begin position="1"/>
        <end position="60"/>
    </location>
</feature>
<dbReference type="AlphaFoldDB" id="A0A1M5AZ85"/>
<feature type="domain" description="CBS" evidence="2">
    <location>
        <begin position="66"/>
        <end position="122"/>
    </location>
</feature>
<organism evidence="3 4">
    <name type="scientific">Desulforamulus putei DSM 12395</name>
    <dbReference type="NCBI Taxonomy" id="1121429"/>
    <lineage>
        <taxon>Bacteria</taxon>
        <taxon>Bacillati</taxon>
        <taxon>Bacillota</taxon>
        <taxon>Clostridia</taxon>
        <taxon>Eubacteriales</taxon>
        <taxon>Peptococcaceae</taxon>
        <taxon>Desulforamulus</taxon>
    </lineage>
</organism>
<dbReference type="STRING" id="1121429.SAMN02745133_02426"/>
<dbReference type="InterPro" id="IPR046342">
    <property type="entry name" value="CBS_dom_sf"/>
</dbReference>
<dbReference type="Pfam" id="PF00483">
    <property type="entry name" value="NTP_transferase"/>
    <property type="match status" value="1"/>
</dbReference>
<evidence type="ECO:0000313" key="3">
    <source>
        <dbReference type="EMBL" id="SHF35242.1"/>
    </source>
</evidence>
<dbReference type="PROSITE" id="PS51371">
    <property type="entry name" value="CBS"/>
    <property type="match status" value="2"/>
</dbReference>
<proteinExistence type="predicted"/>
<dbReference type="Proteomes" id="UP000184148">
    <property type="component" value="Unassembled WGS sequence"/>
</dbReference>
<dbReference type="SUPFAM" id="SSF54631">
    <property type="entry name" value="CBS-domain pair"/>
    <property type="match status" value="1"/>
</dbReference>
<dbReference type="Gene3D" id="3.90.550.10">
    <property type="entry name" value="Spore Coat Polysaccharide Biosynthesis Protein SpsA, Chain A"/>
    <property type="match status" value="1"/>
</dbReference>
<dbReference type="Gene3D" id="3.10.580.10">
    <property type="entry name" value="CBS-domain"/>
    <property type="match status" value="1"/>
</dbReference>
<dbReference type="SUPFAM" id="SSF53448">
    <property type="entry name" value="Nucleotide-diphospho-sugar transferases"/>
    <property type="match status" value="1"/>
</dbReference>
<dbReference type="PANTHER" id="PTHR22572">
    <property type="entry name" value="SUGAR-1-PHOSPHATE GUANYL TRANSFERASE"/>
    <property type="match status" value="1"/>
</dbReference>
<dbReference type="InterPro" id="IPR005835">
    <property type="entry name" value="NTP_transferase_dom"/>
</dbReference>
<evidence type="ECO:0000313" key="4">
    <source>
        <dbReference type="Proteomes" id="UP000184148"/>
    </source>
</evidence>
<dbReference type="RefSeq" id="WP_073239647.1">
    <property type="nucleotide sequence ID" value="NZ_FQUY01000019.1"/>
</dbReference>
<accession>A0A1M5AZ85</accession>
<evidence type="ECO:0000256" key="1">
    <source>
        <dbReference type="PROSITE-ProRule" id="PRU00703"/>
    </source>
</evidence>
<sequence>MRSWKDVLVSPCASILNTIKVIDSAALQIALVVDDAGRLLGTVTDGDIRRAILRGLSLDEPVSRVMNSSPTVARVNEDRQEILAVMKARNLRHIPVLDETGRVVGIEILEELLKGGRKENLVVLMAGGLGSRLRPLTQDCPKPLLKVGSRPILETILHNFIEYGFERFYISVNYKADMIKQYFGNGNRWNVQIKYIEEKERLGTAGSLSLLPEKTEHPLLIMNGDLLTRVNFDQLLSFHIDNQVQATMCVREFDLQVPFGVVKIDGHRLLGIDEKPVQHFFVNAGIYVLQPDVLELLPRGMYYDMPDLLARIVEQGKETAVFPVREYWLDIGRLSDYEQANGEYEEIFGAKGNVNVP</sequence>
<reference evidence="4" key="1">
    <citation type="submission" date="2016-11" db="EMBL/GenBank/DDBJ databases">
        <authorList>
            <person name="Varghese N."/>
            <person name="Submissions S."/>
        </authorList>
    </citation>
    <scope>NUCLEOTIDE SEQUENCE [LARGE SCALE GENOMIC DNA]</scope>
    <source>
        <strain evidence="4">DSM 12395</strain>
    </source>
</reference>
<dbReference type="CDD" id="cd06426">
    <property type="entry name" value="NTP_transferase_like_2"/>
    <property type="match status" value="1"/>
</dbReference>
<dbReference type="Pfam" id="PF00571">
    <property type="entry name" value="CBS"/>
    <property type="match status" value="2"/>
</dbReference>
<dbReference type="InterPro" id="IPR029044">
    <property type="entry name" value="Nucleotide-diphossugar_trans"/>
</dbReference>
<gene>
    <name evidence="3" type="ORF">SAMN02745133_02426</name>
</gene>
<dbReference type="InterPro" id="IPR050486">
    <property type="entry name" value="Mannose-1P_guanyltransferase"/>
</dbReference>
<name>A0A1M5AZ85_9FIRM</name>